<dbReference type="NCBIfam" id="NF008808">
    <property type="entry name" value="PRK11830.1"/>
    <property type="match status" value="1"/>
</dbReference>
<keyword evidence="3 9" id="KW-0808">Transferase</keyword>
<keyword evidence="10" id="KW-1185">Reference proteome</keyword>
<evidence type="ECO:0000256" key="6">
    <source>
        <dbReference type="ARBA" id="ARBA00023154"/>
    </source>
</evidence>
<dbReference type="RefSeq" id="WP_380737170.1">
    <property type="nucleotide sequence ID" value="NZ_JBHTJP010000032.1"/>
</dbReference>
<dbReference type="EMBL" id="JBHTJP010000032">
    <property type="protein sequence ID" value="MFD0976120.1"/>
    <property type="molecule type" value="Genomic_DNA"/>
</dbReference>
<comment type="similarity">
    <text evidence="1">Belongs to the transferase hexapeptide repeat family.</text>
</comment>
<accession>A0ABW3IE84</accession>
<keyword evidence="5" id="KW-0220">Diaminopimelate biosynthesis</keyword>
<evidence type="ECO:0000256" key="5">
    <source>
        <dbReference type="ARBA" id="ARBA00022915"/>
    </source>
</evidence>
<evidence type="ECO:0000259" key="8">
    <source>
        <dbReference type="Pfam" id="PF14805"/>
    </source>
</evidence>
<dbReference type="Proteomes" id="UP001597100">
    <property type="component" value="Unassembled WGS sequence"/>
</dbReference>
<keyword evidence="4" id="KW-0677">Repeat</keyword>
<dbReference type="SUPFAM" id="SSF51161">
    <property type="entry name" value="Trimeric LpxA-like enzymes"/>
    <property type="match status" value="1"/>
</dbReference>
<evidence type="ECO:0000313" key="9">
    <source>
        <dbReference type="EMBL" id="MFD0976120.1"/>
    </source>
</evidence>
<evidence type="ECO:0000256" key="3">
    <source>
        <dbReference type="ARBA" id="ARBA00022679"/>
    </source>
</evidence>
<dbReference type="PROSITE" id="PS00101">
    <property type="entry name" value="HEXAPEP_TRANSFERASES"/>
    <property type="match status" value="1"/>
</dbReference>
<gene>
    <name evidence="9" type="ORF">ACFQ1G_04880</name>
</gene>
<dbReference type="Pfam" id="PF14602">
    <property type="entry name" value="Hexapep_2"/>
    <property type="match status" value="1"/>
</dbReference>
<dbReference type="PANTHER" id="PTHR43300:SF10">
    <property type="entry name" value="2,3,4,5-TETRAHYDROPYRIDINE-2,6-DICARBOXYLATE N-ACETYLTRANSFERASE"/>
    <property type="match status" value="1"/>
</dbReference>
<dbReference type="InterPro" id="IPR037133">
    <property type="entry name" value="THP_succinylTrfase_N_sf"/>
</dbReference>
<sequence length="271" mass="29328">MTALEATINKAWDNRDLLKDSETTKAIREVIDLLDSGKLRVAEPTANGWQVNEWVKKAVVLYFPIQKMETLEAGIFEYHDKIPLKRGYKEKGIRVVPNAVARHGAYISSGVIMMPSYVNIGAYVDEGTMVDTWATVGSCAQIGKNVHLSGGVGIGGVLEPLQAAPVIIEDNAFLGSRSIVVEGVKVEKEAVLGANVVLTASTKIIDVTGDEPVEMKGIVPSRSVVIPGSYTKKFPAGEYQVPCALIIGKRKESTNKKTSLNDALREYNVAV</sequence>
<dbReference type="Pfam" id="PF14805">
    <property type="entry name" value="THDPS_N_2"/>
    <property type="match status" value="1"/>
</dbReference>
<dbReference type="InterPro" id="IPR050179">
    <property type="entry name" value="Trans_hexapeptide_repeat"/>
</dbReference>
<dbReference type="GO" id="GO:0008666">
    <property type="term" value="F:2,3,4,5-tetrahydropyridine-2,6-dicarboxylate N-succinyltransferase activity"/>
    <property type="evidence" value="ECO:0007669"/>
    <property type="project" value="UniProtKB-EC"/>
</dbReference>
<name>A0ABW3IE84_9FLAO</name>
<evidence type="ECO:0000256" key="7">
    <source>
        <dbReference type="ARBA" id="ARBA00023315"/>
    </source>
</evidence>
<evidence type="ECO:0000256" key="1">
    <source>
        <dbReference type="ARBA" id="ARBA00007274"/>
    </source>
</evidence>
<dbReference type="Gene3D" id="2.160.10.10">
    <property type="entry name" value="Hexapeptide repeat proteins"/>
    <property type="match status" value="1"/>
</dbReference>
<dbReference type="PANTHER" id="PTHR43300">
    <property type="entry name" value="ACETYLTRANSFERASE"/>
    <property type="match status" value="1"/>
</dbReference>
<reference evidence="10" key="1">
    <citation type="journal article" date="2019" name="Int. J. Syst. Evol. Microbiol.">
        <title>The Global Catalogue of Microorganisms (GCM) 10K type strain sequencing project: providing services to taxonomists for standard genome sequencing and annotation.</title>
        <authorList>
            <consortium name="The Broad Institute Genomics Platform"/>
            <consortium name="The Broad Institute Genome Sequencing Center for Infectious Disease"/>
            <person name="Wu L."/>
            <person name="Ma J."/>
        </authorList>
    </citation>
    <scope>NUCLEOTIDE SEQUENCE [LARGE SCALE GENOMIC DNA]</scope>
    <source>
        <strain evidence="10">CCUG 60898</strain>
    </source>
</reference>
<evidence type="ECO:0000256" key="2">
    <source>
        <dbReference type="ARBA" id="ARBA00022605"/>
    </source>
</evidence>
<dbReference type="InterPro" id="IPR011004">
    <property type="entry name" value="Trimer_LpxA-like_sf"/>
</dbReference>
<keyword evidence="7 9" id="KW-0012">Acyltransferase</keyword>
<dbReference type="InterPro" id="IPR023180">
    <property type="entry name" value="THP_succinylTrfase_dom1"/>
</dbReference>
<proteinExistence type="inferred from homology"/>
<evidence type="ECO:0000313" key="10">
    <source>
        <dbReference type="Proteomes" id="UP001597100"/>
    </source>
</evidence>
<keyword evidence="2" id="KW-0028">Amino-acid biosynthesis</keyword>
<comment type="caution">
    <text evidence="9">The sequence shown here is derived from an EMBL/GenBank/DDBJ whole genome shotgun (WGS) entry which is preliminary data.</text>
</comment>
<feature type="domain" description="Tetrahydrodipicolinate-N-succinyltransferase chain A" evidence="8">
    <location>
        <begin position="4"/>
        <end position="65"/>
    </location>
</feature>
<organism evidence="9 10">
    <name type="scientific">Salinimicrobium gaetbulicola</name>
    <dbReference type="NCBI Taxonomy" id="999702"/>
    <lineage>
        <taxon>Bacteria</taxon>
        <taxon>Pseudomonadati</taxon>
        <taxon>Bacteroidota</taxon>
        <taxon>Flavobacteriia</taxon>
        <taxon>Flavobacteriales</taxon>
        <taxon>Flavobacteriaceae</taxon>
        <taxon>Salinimicrobium</taxon>
    </lineage>
</organism>
<keyword evidence="6" id="KW-0457">Lysine biosynthesis</keyword>
<dbReference type="Gene3D" id="1.10.166.10">
    <property type="entry name" value="Tetrahydrodipicolinate-N-succinyltransferase, N-terminal domain"/>
    <property type="match status" value="1"/>
</dbReference>
<protein>
    <submittedName>
        <fullName evidence="9">2,3,4,5-tetrahydropyridine-2,6-dicarboxylate N-succinyltransferase</fullName>
        <ecNumber evidence="9">2.3.1.117</ecNumber>
    </submittedName>
</protein>
<evidence type="ECO:0000256" key="4">
    <source>
        <dbReference type="ARBA" id="ARBA00022737"/>
    </source>
</evidence>
<dbReference type="CDD" id="cd03350">
    <property type="entry name" value="LbH_THP_succinylT"/>
    <property type="match status" value="1"/>
</dbReference>
<dbReference type="InterPro" id="IPR018357">
    <property type="entry name" value="Hexapep_transf_CS"/>
</dbReference>
<dbReference type="EC" id="2.3.1.117" evidence="9"/>
<dbReference type="InterPro" id="IPR001451">
    <property type="entry name" value="Hexapep"/>
</dbReference>